<reference evidence="2 3" key="1">
    <citation type="submission" date="2017-11" db="EMBL/GenBank/DDBJ databases">
        <title>De-novo sequencing of pomegranate (Punica granatum L.) genome.</title>
        <authorList>
            <person name="Akparov Z."/>
            <person name="Amiraslanov A."/>
            <person name="Hajiyeva S."/>
            <person name="Abbasov M."/>
            <person name="Kaur K."/>
            <person name="Hamwieh A."/>
            <person name="Solovyev V."/>
            <person name="Salamov A."/>
            <person name="Braich B."/>
            <person name="Kosarev P."/>
            <person name="Mahmoud A."/>
            <person name="Hajiyev E."/>
            <person name="Babayeva S."/>
            <person name="Izzatullayeva V."/>
            <person name="Mammadov A."/>
            <person name="Mammadov A."/>
            <person name="Sharifova S."/>
            <person name="Ojaghi J."/>
            <person name="Eynullazada K."/>
            <person name="Bayramov B."/>
            <person name="Abdulazimova A."/>
            <person name="Shahmuradov I."/>
        </authorList>
    </citation>
    <scope>NUCLEOTIDE SEQUENCE [LARGE SCALE GENOMIC DNA]</scope>
    <source>
        <strain evidence="3">cv. AG2017</strain>
        <tissue evidence="2">Leaf</tissue>
    </source>
</reference>
<feature type="compositionally biased region" description="Polar residues" evidence="1">
    <location>
        <begin position="35"/>
        <end position="50"/>
    </location>
</feature>
<accession>A0A2I0J3L0</accession>
<organism evidence="2 3">
    <name type="scientific">Punica granatum</name>
    <name type="common">Pomegranate</name>
    <dbReference type="NCBI Taxonomy" id="22663"/>
    <lineage>
        <taxon>Eukaryota</taxon>
        <taxon>Viridiplantae</taxon>
        <taxon>Streptophyta</taxon>
        <taxon>Embryophyta</taxon>
        <taxon>Tracheophyta</taxon>
        <taxon>Spermatophyta</taxon>
        <taxon>Magnoliopsida</taxon>
        <taxon>eudicotyledons</taxon>
        <taxon>Gunneridae</taxon>
        <taxon>Pentapetalae</taxon>
        <taxon>rosids</taxon>
        <taxon>malvids</taxon>
        <taxon>Myrtales</taxon>
        <taxon>Lythraceae</taxon>
        <taxon>Punica</taxon>
    </lineage>
</organism>
<dbReference type="Proteomes" id="UP000233551">
    <property type="component" value="Unassembled WGS sequence"/>
</dbReference>
<gene>
    <name evidence="2" type="ORF">CRG98_028812</name>
</gene>
<evidence type="ECO:0000256" key="1">
    <source>
        <dbReference type="SAM" id="MobiDB-lite"/>
    </source>
</evidence>
<dbReference type="EMBL" id="PGOL01002080">
    <property type="protein sequence ID" value="PKI50817.1"/>
    <property type="molecule type" value="Genomic_DNA"/>
</dbReference>
<sequence>MEIVANWVKKGRLIGIGAAFISKARRFIEAEEPNFSPSDNTTATATSQAEKSALQGPRLGENSKYI</sequence>
<feature type="region of interest" description="Disordered" evidence="1">
    <location>
        <begin position="32"/>
        <end position="66"/>
    </location>
</feature>
<protein>
    <submittedName>
        <fullName evidence="2">Uncharacterized protein</fullName>
    </submittedName>
</protein>
<proteinExistence type="predicted"/>
<evidence type="ECO:0000313" key="2">
    <source>
        <dbReference type="EMBL" id="PKI50817.1"/>
    </source>
</evidence>
<comment type="caution">
    <text evidence="2">The sequence shown here is derived from an EMBL/GenBank/DDBJ whole genome shotgun (WGS) entry which is preliminary data.</text>
</comment>
<dbReference type="AlphaFoldDB" id="A0A2I0J3L0"/>
<keyword evidence="3" id="KW-1185">Reference proteome</keyword>
<name>A0A2I0J3L0_PUNGR</name>
<evidence type="ECO:0000313" key="3">
    <source>
        <dbReference type="Proteomes" id="UP000233551"/>
    </source>
</evidence>